<dbReference type="PANTHER" id="PTHR21064">
    <property type="entry name" value="AMINOGLYCOSIDE PHOSPHOTRANSFERASE DOMAIN-CONTAINING PROTEIN-RELATED"/>
    <property type="match status" value="1"/>
</dbReference>
<dbReference type="RefSeq" id="WP_098540346.1">
    <property type="nucleotide sequence ID" value="NZ_NUYN01000014.1"/>
</dbReference>
<proteinExistence type="inferred from homology"/>
<organism evidence="3 4">
    <name type="scientific">Bacillus cereus</name>
    <dbReference type="NCBI Taxonomy" id="1396"/>
    <lineage>
        <taxon>Bacteria</taxon>
        <taxon>Bacillati</taxon>
        <taxon>Bacillota</taxon>
        <taxon>Bacilli</taxon>
        <taxon>Bacillales</taxon>
        <taxon>Bacillaceae</taxon>
        <taxon>Bacillus</taxon>
        <taxon>Bacillus cereus group</taxon>
    </lineage>
</organism>
<dbReference type="Pfam" id="PF01636">
    <property type="entry name" value="APH"/>
    <property type="match status" value="1"/>
</dbReference>
<evidence type="ECO:0000313" key="3">
    <source>
        <dbReference type="EMBL" id="PFN26907.1"/>
    </source>
</evidence>
<dbReference type="Gene3D" id="3.90.1200.10">
    <property type="match status" value="1"/>
</dbReference>
<dbReference type="GO" id="GO:0009088">
    <property type="term" value="P:threonine biosynthetic process"/>
    <property type="evidence" value="ECO:0007669"/>
    <property type="project" value="TreeGrafter"/>
</dbReference>
<dbReference type="Proteomes" id="UP000225182">
    <property type="component" value="Unassembled WGS sequence"/>
</dbReference>
<dbReference type="GO" id="GO:0004413">
    <property type="term" value="F:homoserine kinase activity"/>
    <property type="evidence" value="ECO:0007669"/>
    <property type="project" value="TreeGrafter"/>
</dbReference>
<dbReference type="EMBL" id="NUYN01000014">
    <property type="protein sequence ID" value="PFN26907.1"/>
    <property type="molecule type" value="Genomic_DNA"/>
</dbReference>
<gene>
    <name evidence="3" type="ORF">COJ50_10740</name>
</gene>
<dbReference type="InterPro" id="IPR050249">
    <property type="entry name" value="Pseudomonas-type_ThrB"/>
</dbReference>
<comment type="similarity">
    <text evidence="1">Belongs to the pseudomonas-type ThrB family.</text>
</comment>
<protein>
    <submittedName>
        <fullName evidence="3">Aminoglycoside phosphotransferase</fullName>
    </submittedName>
</protein>
<reference evidence="3 4" key="1">
    <citation type="submission" date="2017-09" db="EMBL/GenBank/DDBJ databases">
        <title>Large-scale bioinformatics analysis of Bacillus genomes uncovers conserved roles of natural products in bacterial physiology.</title>
        <authorList>
            <consortium name="Agbiome Team Llc"/>
            <person name="Bleich R.M."/>
            <person name="Grubbs K.J."/>
            <person name="Santa Maria K.C."/>
            <person name="Allen S.E."/>
            <person name="Farag S."/>
            <person name="Shank E.A."/>
            <person name="Bowers A."/>
        </authorList>
    </citation>
    <scope>NUCLEOTIDE SEQUENCE [LARGE SCALE GENOMIC DNA]</scope>
    <source>
        <strain evidence="3 4">AFS076905</strain>
    </source>
</reference>
<accession>A0A2B1KQD3</accession>
<dbReference type="AlphaFoldDB" id="A0A2B1KQD3"/>
<evidence type="ECO:0000256" key="1">
    <source>
        <dbReference type="ARBA" id="ARBA00038240"/>
    </source>
</evidence>
<dbReference type="InterPro" id="IPR002575">
    <property type="entry name" value="Aminoglycoside_PTrfase"/>
</dbReference>
<evidence type="ECO:0000313" key="4">
    <source>
        <dbReference type="Proteomes" id="UP000225182"/>
    </source>
</evidence>
<keyword evidence="3" id="KW-0808">Transferase</keyword>
<dbReference type="PANTHER" id="PTHR21064:SF6">
    <property type="entry name" value="AMINOGLYCOSIDE PHOSPHOTRANSFERASE DOMAIN-CONTAINING PROTEIN"/>
    <property type="match status" value="1"/>
</dbReference>
<sequence>MEIAVERVFTKEILARAAKAFHVTVEETPIGDFENYIFKAKGENDEDYVLRLTHSSHRSKKEVEAELDFLRYVAGKGAKVAGPLYSPSQNLVEESVAEDGTFFFASLFTYAKGEQVKGEESPYWGDTYFEAWGKAIGQLHRLTRDYPKTDYRDTWEEDENSIINELEDEKVKEIATVLIDEIKTLPIEKETFGLMHGDIHPGNFHYDGKELTIFDFDDATYNYFIHDLAMVLYYSVLFTPWTAEEKTTFARKQLQVLRKGYEYEHRLADSWYESLPLFLRLRDIGLYGTIQKKFKGKGMPDNFRKLSKELYERIVKNEAIVNIQYI</sequence>
<comment type="caution">
    <text evidence="3">The sequence shown here is derived from an EMBL/GenBank/DDBJ whole genome shotgun (WGS) entry which is preliminary data.</text>
</comment>
<evidence type="ECO:0000259" key="2">
    <source>
        <dbReference type="Pfam" id="PF01636"/>
    </source>
</evidence>
<feature type="domain" description="Aminoglycoside phosphotransferase" evidence="2">
    <location>
        <begin position="31"/>
        <end position="258"/>
    </location>
</feature>
<dbReference type="SUPFAM" id="SSF56112">
    <property type="entry name" value="Protein kinase-like (PK-like)"/>
    <property type="match status" value="1"/>
</dbReference>
<dbReference type="InterPro" id="IPR011009">
    <property type="entry name" value="Kinase-like_dom_sf"/>
</dbReference>
<name>A0A2B1KQD3_BACCE</name>